<dbReference type="PRINTS" id="PR00455">
    <property type="entry name" value="HTHTETR"/>
</dbReference>
<dbReference type="Pfam" id="PF00440">
    <property type="entry name" value="TetR_N"/>
    <property type="match status" value="1"/>
</dbReference>
<reference evidence="8" key="1">
    <citation type="submission" date="2017-01" db="EMBL/GenBank/DDBJ databases">
        <authorList>
            <person name="Wolfgang W.J."/>
            <person name="Cole J."/>
            <person name="Wroblewski D."/>
            <person name="Mcginnis J."/>
            <person name="Musser K.A."/>
        </authorList>
    </citation>
    <scope>NUCLEOTIDE SEQUENCE [LARGE SCALE GENOMIC DNA]</scope>
    <source>
        <strain evidence="8">DSM 19151</strain>
    </source>
</reference>
<evidence type="ECO:0000256" key="2">
    <source>
        <dbReference type="ARBA" id="ARBA00023015"/>
    </source>
</evidence>
<dbReference type="InterPro" id="IPR036271">
    <property type="entry name" value="Tet_transcr_reg_TetR-rel_C_sf"/>
</dbReference>
<dbReference type="RefSeq" id="WP_085365111.1">
    <property type="nucleotide sequence ID" value="NZ_CAUJPZ010000001.1"/>
</dbReference>
<dbReference type="InterPro" id="IPR050624">
    <property type="entry name" value="HTH-type_Tx_Regulator"/>
</dbReference>
<evidence type="ECO:0000256" key="1">
    <source>
        <dbReference type="ARBA" id="ARBA00022491"/>
    </source>
</evidence>
<dbReference type="PROSITE" id="PS01081">
    <property type="entry name" value="HTH_TETR_1"/>
    <property type="match status" value="1"/>
</dbReference>
<dbReference type="OrthoDB" id="5816932at2"/>
<dbReference type="InterPro" id="IPR023772">
    <property type="entry name" value="DNA-bd_HTH_TetR-type_CS"/>
</dbReference>
<gene>
    <name evidence="7" type="ORF">BWD09_02265</name>
</gene>
<feature type="domain" description="HTH tetR-type" evidence="6">
    <location>
        <begin position="9"/>
        <end position="69"/>
    </location>
</feature>
<keyword evidence="4" id="KW-0804">Transcription</keyword>
<dbReference type="AlphaFoldDB" id="A0A1X3DFE8"/>
<protein>
    <submittedName>
        <fullName evidence="7">TetR family transcriptional regulator</fullName>
    </submittedName>
</protein>
<dbReference type="Proteomes" id="UP000193118">
    <property type="component" value="Unassembled WGS sequence"/>
</dbReference>
<dbReference type="Pfam" id="PF08361">
    <property type="entry name" value="TetR_C_2"/>
    <property type="match status" value="1"/>
</dbReference>
<dbReference type="PROSITE" id="PS50977">
    <property type="entry name" value="HTH_TETR_2"/>
    <property type="match status" value="1"/>
</dbReference>
<dbReference type="GO" id="GO:0003677">
    <property type="term" value="F:DNA binding"/>
    <property type="evidence" value="ECO:0007669"/>
    <property type="project" value="UniProtKB-UniRule"/>
</dbReference>
<comment type="caution">
    <text evidence="7">The sequence shown here is derived from an EMBL/GenBank/DDBJ whole genome shotgun (WGS) entry which is preliminary data.</text>
</comment>
<proteinExistence type="predicted"/>
<evidence type="ECO:0000313" key="8">
    <source>
        <dbReference type="Proteomes" id="UP000193118"/>
    </source>
</evidence>
<dbReference type="SUPFAM" id="SSF46689">
    <property type="entry name" value="Homeodomain-like"/>
    <property type="match status" value="1"/>
</dbReference>
<dbReference type="EMBL" id="MTBO01000002">
    <property type="protein sequence ID" value="OSI18610.1"/>
    <property type="molecule type" value="Genomic_DNA"/>
</dbReference>
<evidence type="ECO:0000256" key="5">
    <source>
        <dbReference type="PROSITE-ProRule" id="PRU00335"/>
    </source>
</evidence>
<name>A0A1X3DFE8_9NEIS</name>
<keyword evidence="3 5" id="KW-0238">DNA-binding</keyword>
<dbReference type="InterPro" id="IPR001647">
    <property type="entry name" value="HTH_TetR"/>
</dbReference>
<dbReference type="GeneID" id="94579811"/>
<organism evidence="7 8">
    <name type="scientific">Neisseria dentiae</name>
    <dbReference type="NCBI Taxonomy" id="194197"/>
    <lineage>
        <taxon>Bacteria</taxon>
        <taxon>Pseudomonadati</taxon>
        <taxon>Pseudomonadota</taxon>
        <taxon>Betaproteobacteria</taxon>
        <taxon>Neisseriales</taxon>
        <taxon>Neisseriaceae</taxon>
        <taxon>Neisseria</taxon>
    </lineage>
</organism>
<dbReference type="InterPro" id="IPR013572">
    <property type="entry name" value="Tscrpt_reg_MAATS_C"/>
</dbReference>
<evidence type="ECO:0000256" key="4">
    <source>
        <dbReference type="ARBA" id="ARBA00023163"/>
    </source>
</evidence>
<accession>A0A1X3DFE8</accession>
<keyword evidence="2" id="KW-0805">Transcription regulation</keyword>
<dbReference type="PANTHER" id="PTHR43479:SF11">
    <property type="entry name" value="ACREF_ENVCD OPERON REPRESSOR-RELATED"/>
    <property type="match status" value="1"/>
</dbReference>
<keyword evidence="1" id="KW-0678">Repressor</keyword>
<evidence type="ECO:0000313" key="7">
    <source>
        <dbReference type="EMBL" id="OSI18610.1"/>
    </source>
</evidence>
<evidence type="ECO:0000259" key="6">
    <source>
        <dbReference type="PROSITE" id="PS50977"/>
    </source>
</evidence>
<dbReference type="STRING" id="194197.BWD09_02265"/>
<dbReference type="SUPFAM" id="SSF48498">
    <property type="entry name" value="Tetracyclin repressor-like, C-terminal domain"/>
    <property type="match status" value="1"/>
</dbReference>
<dbReference type="PANTHER" id="PTHR43479">
    <property type="entry name" value="ACREF/ENVCD OPERON REPRESSOR-RELATED"/>
    <property type="match status" value="1"/>
</dbReference>
<keyword evidence="8" id="KW-1185">Reference proteome</keyword>
<feature type="DNA-binding region" description="H-T-H motif" evidence="5">
    <location>
        <begin position="32"/>
        <end position="51"/>
    </location>
</feature>
<evidence type="ECO:0000256" key="3">
    <source>
        <dbReference type="ARBA" id="ARBA00023125"/>
    </source>
</evidence>
<sequence>MRKTKAEALKTREHLMLAALDTFYQKGVSRASLNEIAQNAGVTRGAFYWHFKNKEDLFDAIFQRLCDEIAGRLEADLNDDAADMWETMHVSLTNMFHRMENDPAHYKFSSVLHLKCEHTEQNQAITAVIDKYENMWHELLDAVLKQCIKQESLPADLDTTLARLYLKASIHGLIHQWLINPERANLKENGPRFVQTILSSLRHCPTLRKPQTAA</sequence>
<dbReference type="InterPro" id="IPR009057">
    <property type="entry name" value="Homeodomain-like_sf"/>
</dbReference>
<dbReference type="Gene3D" id="1.10.357.10">
    <property type="entry name" value="Tetracycline Repressor, domain 2"/>
    <property type="match status" value="1"/>
</dbReference>